<protein>
    <submittedName>
        <fullName evidence="5">EAL domain-containing protein</fullName>
    </submittedName>
</protein>
<dbReference type="InterPro" id="IPR035965">
    <property type="entry name" value="PAS-like_dom_sf"/>
</dbReference>
<dbReference type="InterPro" id="IPR000700">
    <property type="entry name" value="PAS-assoc_C"/>
</dbReference>
<evidence type="ECO:0000313" key="6">
    <source>
        <dbReference type="Proteomes" id="UP000626026"/>
    </source>
</evidence>
<dbReference type="PANTHER" id="PTHR44757:SF2">
    <property type="entry name" value="BIOFILM ARCHITECTURE MAINTENANCE PROTEIN MBAA"/>
    <property type="match status" value="1"/>
</dbReference>
<dbReference type="PROSITE" id="PS50113">
    <property type="entry name" value="PAC"/>
    <property type="match status" value="2"/>
</dbReference>
<dbReference type="Pfam" id="PF00563">
    <property type="entry name" value="EAL"/>
    <property type="match status" value="1"/>
</dbReference>
<sequence>MHSVATTTGQGDAQDDQMYRLLVQGVTDYAIYMLDPVGRVRSWNSGARLAKGYEAAEIVGQNFARFYTAKDRAAGLPQRALATAATQGRFEGEGWRQRRDGTRFWAHVVIDPIRDDAGGLIGFAKITRDMTEQRESERRASEQQRIFRLLVQGVTDYAIYMLDPQGIVSNWNAGAERAKGYRAAEIVGRSFACFYAEEDQRRGLPQRALATARASGKFEGEGWRQRRDGSRFWAHVTIHPIHDDDGTFIGFAKITRDLTEQKRQADRMKVVADNLDLALTHMSQGLCLFDAQERLVLSNRRLHELLRLDADAIPVGSTLTDLLCHLHAQPHLPHGTSAEHVRLMRTRHLGRIATSTGVVLEEIARAGRSIAVSHRALPGGGWVSTLDDVTERRQIEDRILHLAHHDTLTALPNRTTFRERLQQVLERPENACALLFLDLDRFKPVNDMLGHPVGDVVLQATASRIKAQLRKSDFVARLGGDEFAVLLERTDGPGDAEALCDRLIHEISQPLLVNGQQIGIGASVGIAFGPYHGSDPDTLLRNADLALYRAKQTGRGCHRIFEAEMEQVFQMRRLLEQDLRKALIADEFLVHYQPVMDIAHGRITGVEALLRWESPSRGRVSPADFIPFAEEVGLMAEIGDWVLRTACRDALAWPEDMTISVNLSPTQFRRGELAERVAMALAHSGLPATRLELEVTETAMIDDIDHATSILNELRALGVRVALDDFGTGYSSLSFLRNLPFNRIKIDRSFVQDLGVKPEATAIVRAVTAMCHSLNVAVTAEGVETKHQIRLLEEQGCPEVQGFLISRPCPASEVLAWLGKSAERLEGCGLTRFSA</sequence>
<dbReference type="Pfam" id="PF00990">
    <property type="entry name" value="GGDEF"/>
    <property type="match status" value="1"/>
</dbReference>
<gene>
    <name evidence="5" type="ORF">IBL26_21405</name>
</gene>
<dbReference type="Gene3D" id="3.30.70.270">
    <property type="match status" value="1"/>
</dbReference>
<dbReference type="Gene3D" id="3.20.20.450">
    <property type="entry name" value="EAL domain"/>
    <property type="match status" value="1"/>
</dbReference>
<dbReference type="Pfam" id="PF12860">
    <property type="entry name" value="PAS_7"/>
    <property type="match status" value="1"/>
</dbReference>
<evidence type="ECO:0000313" key="5">
    <source>
        <dbReference type="EMBL" id="MBC9209418.1"/>
    </source>
</evidence>
<evidence type="ECO:0000259" key="2">
    <source>
        <dbReference type="PROSITE" id="PS50113"/>
    </source>
</evidence>
<dbReference type="SMART" id="SM00052">
    <property type="entry name" value="EAL"/>
    <property type="match status" value="1"/>
</dbReference>
<dbReference type="CDD" id="cd01949">
    <property type="entry name" value="GGDEF"/>
    <property type="match status" value="1"/>
</dbReference>
<dbReference type="InterPro" id="IPR001633">
    <property type="entry name" value="EAL_dom"/>
</dbReference>
<dbReference type="SMART" id="SM00086">
    <property type="entry name" value="PAC"/>
    <property type="match status" value="2"/>
</dbReference>
<dbReference type="CDD" id="cd01948">
    <property type="entry name" value="EAL"/>
    <property type="match status" value="1"/>
</dbReference>
<dbReference type="PANTHER" id="PTHR44757">
    <property type="entry name" value="DIGUANYLATE CYCLASE DGCP"/>
    <property type="match status" value="1"/>
</dbReference>
<comment type="caution">
    <text evidence="5">The sequence shown here is derived from an EMBL/GenBank/DDBJ whole genome shotgun (WGS) entry which is preliminary data.</text>
</comment>
<keyword evidence="6" id="KW-1185">Reference proteome</keyword>
<name>A0ABR7RSP8_9PROT</name>
<dbReference type="PROSITE" id="PS50883">
    <property type="entry name" value="EAL"/>
    <property type="match status" value="1"/>
</dbReference>
<reference evidence="5 6" key="1">
    <citation type="journal article" date="2013" name="Int. J. Syst. Evol. Microbiol.">
        <title>Roseomonas aerophila sp. nov., isolated from air.</title>
        <authorList>
            <person name="Kim S.J."/>
            <person name="Weon H.Y."/>
            <person name="Ahn J.H."/>
            <person name="Hong S.B."/>
            <person name="Seok S.J."/>
            <person name="Whang K.S."/>
            <person name="Kwon S.W."/>
        </authorList>
    </citation>
    <scope>NUCLEOTIDE SEQUENCE [LARGE SCALE GENOMIC DNA]</scope>
    <source>
        <strain evidence="5 6">NBRC 108923</strain>
    </source>
</reference>
<dbReference type="Pfam" id="PF13426">
    <property type="entry name" value="PAS_9"/>
    <property type="match status" value="2"/>
</dbReference>
<dbReference type="SUPFAM" id="SSF141868">
    <property type="entry name" value="EAL domain-like"/>
    <property type="match status" value="1"/>
</dbReference>
<dbReference type="InterPro" id="IPR029787">
    <property type="entry name" value="Nucleotide_cyclase"/>
</dbReference>
<dbReference type="SMART" id="SM00091">
    <property type="entry name" value="PAS"/>
    <property type="match status" value="3"/>
</dbReference>
<feature type="domain" description="EAL" evidence="3">
    <location>
        <begin position="572"/>
        <end position="822"/>
    </location>
</feature>
<dbReference type="CDD" id="cd00130">
    <property type="entry name" value="PAS"/>
    <property type="match status" value="2"/>
</dbReference>
<feature type="domain" description="PAC" evidence="2">
    <location>
        <begin position="90"/>
        <end position="142"/>
    </location>
</feature>
<evidence type="ECO:0000259" key="3">
    <source>
        <dbReference type="PROSITE" id="PS50883"/>
    </source>
</evidence>
<dbReference type="EMBL" id="JACTVA010000054">
    <property type="protein sequence ID" value="MBC9209418.1"/>
    <property type="molecule type" value="Genomic_DNA"/>
</dbReference>
<feature type="domain" description="PAC" evidence="2">
    <location>
        <begin position="218"/>
        <end position="270"/>
    </location>
</feature>
<feature type="domain" description="PAS" evidence="1">
    <location>
        <begin position="15"/>
        <end position="72"/>
    </location>
</feature>
<dbReference type="SUPFAM" id="SSF55785">
    <property type="entry name" value="PYP-like sensor domain (PAS domain)"/>
    <property type="match status" value="3"/>
</dbReference>
<dbReference type="InterPro" id="IPR043128">
    <property type="entry name" value="Rev_trsase/Diguanyl_cyclase"/>
</dbReference>
<dbReference type="InterPro" id="IPR000014">
    <property type="entry name" value="PAS"/>
</dbReference>
<dbReference type="NCBIfam" id="TIGR00254">
    <property type="entry name" value="GGDEF"/>
    <property type="match status" value="1"/>
</dbReference>
<accession>A0ABR7RSP8</accession>
<dbReference type="InterPro" id="IPR000160">
    <property type="entry name" value="GGDEF_dom"/>
</dbReference>
<dbReference type="PROSITE" id="PS50112">
    <property type="entry name" value="PAS"/>
    <property type="match status" value="2"/>
</dbReference>
<dbReference type="PROSITE" id="PS50887">
    <property type="entry name" value="GGDEF"/>
    <property type="match status" value="1"/>
</dbReference>
<proteinExistence type="predicted"/>
<feature type="domain" description="PAS" evidence="1">
    <location>
        <begin position="143"/>
        <end position="200"/>
    </location>
</feature>
<dbReference type="NCBIfam" id="TIGR00229">
    <property type="entry name" value="sensory_box"/>
    <property type="match status" value="2"/>
</dbReference>
<dbReference type="InterPro" id="IPR035919">
    <property type="entry name" value="EAL_sf"/>
</dbReference>
<dbReference type="Gene3D" id="3.30.450.20">
    <property type="entry name" value="PAS domain"/>
    <property type="match status" value="3"/>
</dbReference>
<evidence type="ECO:0000259" key="4">
    <source>
        <dbReference type="PROSITE" id="PS50887"/>
    </source>
</evidence>
<dbReference type="SMART" id="SM00267">
    <property type="entry name" value="GGDEF"/>
    <property type="match status" value="1"/>
</dbReference>
<dbReference type="Proteomes" id="UP000626026">
    <property type="component" value="Unassembled WGS sequence"/>
</dbReference>
<dbReference type="SUPFAM" id="SSF55073">
    <property type="entry name" value="Nucleotide cyclase"/>
    <property type="match status" value="1"/>
</dbReference>
<dbReference type="InterPro" id="IPR001610">
    <property type="entry name" value="PAC"/>
</dbReference>
<feature type="domain" description="GGDEF" evidence="4">
    <location>
        <begin position="430"/>
        <end position="563"/>
    </location>
</feature>
<dbReference type="InterPro" id="IPR052155">
    <property type="entry name" value="Biofilm_reg_signaling"/>
</dbReference>
<evidence type="ECO:0000259" key="1">
    <source>
        <dbReference type="PROSITE" id="PS50112"/>
    </source>
</evidence>
<organism evidence="5 6">
    <name type="scientific">Teichococcus aerophilus</name>
    <dbReference type="NCBI Taxonomy" id="1224513"/>
    <lineage>
        <taxon>Bacteria</taxon>
        <taxon>Pseudomonadati</taxon>
        <taxon>Pseudomonadota</taxon>
        <taxon>Alphaproteobacteria</taxon>
        <taxon>Acetobacterales</taxon>
        <taxon>Roseomonadaceae</taxon>
        <taxon>Roseomonas</taxon>
    </lineage>
</organism>
<dbReference type="RefSeq" id="WP_187786555.1">
    <property type="nucleotide sequence ID" value="NZ_JACTVA010000054.1"/>
</dbReference>